<dbReference type="Proteomes" id="UP000199623">
    <property type="component" value="Unassembled WGS sequence"/>
</dbReference>
<dbReference type="Pfam" id="PF00486">
    <property type="entry name" value="Trans_reg_C"/>
    <property type="match status" value="1"/>
</dbReference>
<keyword evidence="4" id="KW-0804">Transcription</keyword>
<dbReference type="Pfam" id="PF13424">
    <property type="entry name" value="TPR_12"/>
    <property type="match status" value="1"/>
</dbReference>
<proteinExistence type="inferred from homology"/>
<dbReference type="PRINTS" id="PR00364">
    <property type="entry name" value="DISEASERSIST"/>
</dbReference>
<dbReference type="SMART" id="SM00862">
    <property type="entry name" value="Trans_reg_C"/>
    <property type="match status" value="1"/>
</dbReference>
<dbReference type="GO" id="GO:0043531">
    <property type="term" value="F:ADP binding"/>
    <property type="evidence" value="ECO:0007669"/>
    <property type="project" value="InterPro"/>
</dbReference>
<dbReference type="GO" id="GO:0003677">
    <property type="term" value="F:DNA binding"/>
    <property type="evidence" value="ECO:0007669"/>
    <property type="project" value="UniProtKB-UniRule"/>
</dbReference>
<dbReference type="InterPro" id="IPR027417">
    <property type="entry name" value="P-loop_NTPase"/>
</dbReference>
<dbReference type="SUPFAM" id="SSF48452">
    <property type="entry name" value="TPR-like"/>
    <property type="match status" value="3"/>
</dbReference>
<dbReference type="InterPro" id="IPR005158">
    <property type="entry name" value="BTAD"/>
</dbReference>
<dbReference type="SMART" id="SM01043">
    <property type="entry name" value="BTAD"/>
    <property type="match status" value="1"/>
</dbReference>
<keyword evidence="5" id="KW-0802">TPR repeat</keyword>
<sequence length="1012" mass="110635">MSHSEPHLRFNVLGLLECWAGTTRLRLGGPVHERVLVSLLLEPGQVLSVPRLVEAVWEDAPPATAGHQVRKAVAKLRQVIPGGARLITTEGSGYRAVTGWVDLDLDRFLSLLGQAREAAAAGSAAETATLLTRALALWRGPVLSGGGGRLINAASAALEERRLAAVEQLMELRLANREAAELVGELVELVAAYPLRETLHHQLMLALFRSGRQAEALEAYNHLRRLLADELGIDPDVRLTELRDAILRNDPSLVTPQQVHAPAELIPETDTPTCSLPYDLRDFTGRERELDELLDYAREEGGRIVAIDGMGGIGKTSLAVRAAYLLAEQYPDGQLYVDLCGYTPQQPALSVDAVAETLLRQLGVPSDRIPGDAHGKVAEWRAIAAQRRLLLLLDNAGSAAQVRPLLPPGAHSMMLVTSRGRLLDLDGAYWISLGTMSPEASLAMLVDTLGEKRVAAEPAAAAAMAELCGHLPLALRIAAARLHNRPRWTIAYLVDRLGNESRRLDELRSGERSVELTLKLSYLGLTPQHRAALHLLALHPGHNNIDARSAAALLDTGVEEAEEIMEHLLDVHLIQQHELSYYAFHDLVRSFARRLGRQQGTGGERDRGQPEDEVAVGRLLNYYVLATDLACDLAFPGRVVLESELRDDRASLPPLRDGTQARAWLAREQNALRNAVTLAHRMGLHRHAAALARNAVFQFDAKGQFEEYREIAEIAVASSRELGHGALLRVSLSNLAIADWKLGRFYDGIEAATEALNLALRLGDRLGEAKDTGVLGVLLAALGRFDEALSRLQRSIALKRELGARRAEAESLTNLSTLYEQWGHFEEAAAAARRALELNRELGTRDNELVSLADLATAHLGLGQDEEAQRHLDQAVELADDTSPAADRALVLALSAKVAHRRGEHARVATLAERALTLCRSSRTPIRQARVENILGGLELRDGRSQVALHLHGNAYLVASEARYLVEEARALRGLAEAYEALGDVRAAAERRRRADELFGELGIDEQYRRSS</sequence>
<dbReference type="OrthoDB" id="581105at2"/>
<accession>A0A1G7VK68</accession>
<dbReference type="SUPFAM" id="SSF46894">
    <property type="entry name" value="C-terminal effector domain of the bipartite response regulators"/>
    <property type="match status" value="1"/>
</dbReference>
<dbReference type="InterPro" id="IPR051677">
    <property type="entry name" value="AfsR-DnrI-RedD_regulator"/>
</dbReference>
<dbReference type="GO" id="GO:0000160">
    <property type="term" value="P:phosphorelay signal transduction system"/>
    <property type="evidence" value="ECO:0007669"/>
    <property type="project" value="InterPro"/>
</dbReference>
<feature type="domain" description="OmpR/PhoB-type" evidence="7">
    <location>
        <begin position="1"/>
        <end position="98"/>
    </location>
</feature>
<dbReference type="InterPro" id="IPR036388">
    <property type="entry name" value="WH-like_DNA-bd_sf"/>
</dbReference>
<dbReference type="PANTHER" id="PTHR35807">
    <property type="entry name" value="TRANSCRIPTIONAL REGULATOR REDD-RELATED"/>
    <property type="match status" value="1"/>
</dbReference>
<evidence type="ECO:0000313" key="9">
    <source>
        <dbReference type="Proteomes" id="UP000199623"/>
    </source>
</evidence>
<dbReference type="CDD" id="cd15831">
    <property type="entry name" value="BTAD"/>
    <property type="match status" value="1"/>
</dbReference>
<dbReference type="RefSeq" id="WP_090051890.1">
    <property type="nucleotide sequence ID" value="NZ_FNCC01000009.1"/>
</dbReference>
<organism evidence="8 9">
    <name type="scientific">Lentzea fradiae</name>
    <dbReference type="NCBI Taxonomy" id="200378"/>
    <lineage>
        <taxon>Bacteria</taxon>
        <taxon>Bacillati</taxon>
        <taxon>Actinomycetota</taxon>
        <taxon>Actinomycetes</taxon>
        <taxon>Pseudonocardiales</taxon>
        <taxon>Pseudonocardiaceae</taxon>
        <taxon>Lentzea</taxon>
    </lineage>
</organism>
<dbReference type="PROSITE" id="PS51755">
    <property type="entry name" value="OMPR_PHOB"/>
    <property type="match status" value="1"/>
</dbReference>
<evidence type="ECO:0000256" key="2">
    <source>
        <dbReference type="ARBA" id="ARBA00023015"/>
    </source>
</evidence>
<dbReference type="SUPFAM" id="SSF52540">
    <property type="entry name" value="P-loop containing nucleoside triphosphate hydrolases"/>
    <property type="match status" value="1"/>
</dbReference>
<keyword evidence="3 6" id="KW-0238">DNA-binding</keyword>
<dbReference type="Pfam" id="PF03704">
    <property type="entry name" value="BTAD"/>
    <property type="match status" value="1"/>
</dbReference>
<dbReference type="Gene3D" id="3.40.50.300">
    <property type="entry name" value="P-loop containing nucleotide triphosphate hydrolases"/>
    <property type="match status" value="1"/>
</dbReference>
<comment type="similarity">
    <text evidence="1">Belongs to the AfsR/DnrI/RedD regulatory family.</text>
</comment>
<dbReference type="SMART" id="SM00028">
    <property type="entry name" value="TPR"/>
    <property type="match status" value="5"/>
</dbReference>
<reference evidence="9" key="1">
    <citation type="submission" date="2016-10" db="EMBL/GenBank/DDBJ databases">
        <authorList>
            <person name="Varghese N."/>
            <person name="Submissions S."/>
        </authorList>
    </citation>
    <scope>NUCLEOTIDE SEQUENCE [LARGE SCALE GENOMIC DNA]</scope>
    <source>
        <strain evidence="9">CGMCC 4.3506</strain>
    </source>
</reference>
<dbReference type="STRING" id="200378.SAMN05216553_109274"/>
<evidence type="ECO:0000256" key="6">
    <source>
        <dbReference type="PROSITE-ProRule" id="PRU01091"/>
    </source>
</evidence>
<evidence type="ECO:0000313" key="8">
    <source>
        <dbReference type="EMBL" id="SDG59958.1"/>
    </source>
</evidence>
<evidence type="ECO:0000256" key="5">
    <source>
        <dbReference type="PROSITE-ProRule" id="PRU00339"/>
    </source>
</evidence>
<gene>
    <name evidence="8" type="ORF">SAMN05216553_109274</name>
</gene>
<dbReference type="GO" id="GO:0006355">
    <property type="term" value="P:regulation of DNA-templated transcription"/>
    <property type="evidence" value="ECO:0007669"/>
    <property type="project" value="InterPro"/>
</dbReference>
<feature type="DNA-binding region" description="OmpR/PhoB-type" evidence="6">
    <location>
        <begin position="1"/>
        <end position="98"/>
    </location>
</feature>
<dbReference type="InterPro" id="IPR001867">
    <property type="entry name" value="OmpR/PhoB-type_DNA-bd"/>
</dbReference>
<dbReference type="AlphaFoldDB" id="A0A1G7VK68"/>
<dbReference type="InterPro" id="IPR011990">
    <property type="entry name" value="TPR-like_helical_dom_sf"/>
</dbReference>
<evidence type="ECO:0000259" key="7">
    <source>
        <dbReference type="PROSITE" id="PS51755"/>
    </source>
</evidence>
<keyword evidence="2" id="KW-0805">Transcription regulation</keyword>
<dbReference type="EMBL" id="FNCC01000009">
    <property type="protein sequence ID" value="SDG59958.1"/>
    <property type="molecule type" value="Genomic_DNA"/>
</dbReference>
<dbReference type="Gene3D" id="1.10.10.10">
    <property type="entry name" value="Winged helix-like DNA-binding domain superfamily/Winged helix DNA-binding domain"/>
    <property type="match status" value="2"/>
</dbReference>
<name>A0A1G7VK68_9PSEU</name>
<dbReference type="PROSITE" id="PS50005">
    <property type="entry name" value="TPR"/>
    <property type="match status" value="1"/>
</dbReference>
<dbReference type="PANTHER" id="PTHR35807:SF1">
    <property type="entry name" value="TRANSCRIPTIONAL REGULATOR REDD"/>
    <property type="match status" value="1"/>
</dbReference>
<evidence type="ECO:0000256" key="1">
    <source>
        <dbReference type="ARBA" id="ARBA00005820"/>
    </source>
</evidence>
<dbReference type="InterPro" id="IPR016032">
    <property type="entry name" value="Sig_transdc_resp-reg_C-effctor"/>
</dbReference>
<feature type="repeat" description="TPR" evidence="5">
    <location>
        <begin position="809"/>
        <end position="842"/>
    </location>
</feature>
<keyword evidence="9" id="KW-1185">Reference proteome</keyword>
<dbReference type="InterPro" id="IPR019734">
    <property type="entry name" value="TPR_rpt"/>
</dbReference>
<dbReference type="Gene3D" id="1.25.40.10">
    <property type="entry name" value="Tetratricopeptide repeat domain"/>
    <property type="match status" value="3"/>
</dbReference>
<evidence type="ECO:0000256" key="3">
    <source>
        <dbReference type="ARBA" id="ARBA00023125"/>
    </source>
</evidence>
<protein>
    <submittedName>
        <fullName evidence="8">DNA-binding transcriptional activator of the SARP family</fullName>
    </submittedName>
</protein>
<evidence type="ECO:0000256" key="4">
    <source>
        <dbReference type="ARBA" id="ARBA00023163"/>
    </source>
</evidence>